<dbReference type="Proteomes" id="UP000708208">
    <property type="component" value="Unassembled WGS sequence"/>
</dbReference>
<name>A0A8J2K344_9HEXA</name>
<dbReference type="AlphaFoldDB" id="A0A8J2K344"/>
<comment type="caution">
    <text evidence="2">The sequence shown here is derived from an EMBL/GenBank/DDBJ whole genome shotgun (WGS) entry which is preliminary data.</text>
</comment>
<feature type="chain" id="PRO_5035225761" description="Glycine-rich protein" evidence="1">
    <location>
        <begin position="24"/>
        <end position="97"/>
    </location>
</feature>
<evidence type="ECO:0000256" key="1">
    <source>
        <dbReference type="SAM" id="SignalP"/>
    </source>
</evidence>
<sequence length="97" mass="9980">MKSRICGTYVLLFALDLMAGALSIPVVASTTDPSVLSDLQSAGSIFLGDRHGYGGGLGGVGVPSWGFGNGLCGGGGGGYRHYMYPNSYTFGRGGYYK</sequence>
<keyword evidence="3" id="KW-1185">Reference proteome</keyword>
<evidence type="ECO:0000313" key="2">
    <source>
        <dbReference type="EMBL" id="CAG7732323.1"/>
    </source>
</evidence>
<reference evidence="2" key="1">
    <citation type="submission" date="2021-06" db="EMBL/GenBank/DDBJ databases">
        <authorList>
            <person name="Hodson N. C."/>
            <person name="Mongue J. A."/>
            <person name="Jaron S. K."/>
        </authorList>
    </citation>
    <scope>NUCLEOTIDE SEQUENCE</scope>
</reference>
<accession>A0A8J2K344</accession>
<proteinExistence type="predicted"/>
<evidence type="ECO:0008006" key="4">
    <source>
        <dbReference type="Google" id="ProtNLM"/>
    </source>
</evidence>
<keyword evidence="1" id="KW-0732">Signal</keyword>
<organism evidence="2 3">
    <name type="scientific">Allacma fusca</name>
    <dbReference type="NCBI Taxonomy" id="39272"/>
    <lineage>
        <taxon>Eukaryota</taxon>
        <taxon>Metazoa</taxon>
        <taxon>Ecdysozoa</taxon>
        <taxon>Arthropoda</taxon>
        <taxon>Hexapoda</taxon>
        <taxon>Collembola</taxon>
        <taxon>Symphypleona</taxon>
        <taxon>Sminthuridae</taxon>
        <taxon>Allacma</taxon>
    </lineage>
</organism>
<gene>
    <name evidence="2" type="ORF">AFUS01_LOCUS20845</name>
</gene>
<protein>
    <recommendedName>
        <fullName evidence="4">Glycine-rich protein</fullName>
    </recommendedName>
</protein>
<dbReference type="EMBL" id="CAJVCH010229041">
    <property type="protein sequence ID" value="CAG7732323.1"/>
    <property type="molecule type" value="Genomic_DNA"/>
</dbReference>
<feature type="signal peptide" evidence="1">
    <location>
        <begin position="1"/>
        <end position="23"/>
    </location>
</feature>
<evidence type="ECO:0000313" key="3">
    <source>
        <dbReference type="Proteomes" id="UP000708208"/>
    </source>
</evidence>